<proteinExistence type="inferred from homology"/>
<keyword evidence="5" id="KW-0479">Metal-binding</keyword>
<dbReference type="InterPro" id="IPR001128">
    <property type="entry name" value="Cyt_P450"/>
</dbReference>
<evidence type="ECO:0000313" key="7">
    <source>
        <dbReference type="EMBL" id="KAL2060529.1"/>
    </source>
</evidence>
<dbReference type="SUPFAM" id="SSF48264">
    <property type="entry name" value="Cytochrome P450"/>
    <property type="match status" value="1"/>
</dbReference>
<evidence type="ECO:0000256" key="3">
    <source>
        <dbReference type="ARBA" id="ARBA00010617"/>
    </source>
</evidence>
<evidence type="ECO:0008006" key="9">
    <source>
        <dbReference type="Google" id="ProtNLM"/>
    </source>
</evidence>
<keyword evidence="4" id="KW-0443">Lipid metabolism</keyword>
<evidence type="ECO:0000256" key="6">
    <source>
        <dbReference type="ARBA" id="ARBA00023004"/>
    </source>
</evidence>
<sequence length="589" mass="66559">MAIHALAQSFNREDVWHLVSRHPVYSVLICGAFISLSYRIWTGSKYSYAQEQDITKEPPILPHWVPWIGHGFSYIFNNAGLFTAARDESKDGVFAIELVGYKHYQVLMPSLVKQVFAQRATVLSNKPLIHWLAKHGFGDEGTTAKVPELYSHISSNLNVLMTEAAIMDASDRTARAVSETIRSFAVEQTRWGNESLTTVIGEKGEEIEVDFFRLVTRWAYCCSTPAMFGQALIEQCPQLMDDVFNFDSQFPLLITGLPPFTSKIRNARDALNRSKKAIEMWHKAYGAIDDNDTPFPGWEDMSDVSELAKMQHRTWKTGGKEVEKAAIANLLSLFWGLHTNANIITFWTLVHIYSSAELLSAIRAEVAPHVKTLPTGQVSIDHSALSRQCPLTKSTWLETMRQDIVGVEQKYIQEDFTITETPSDAALLRGQGAIPRSYELKAGNVVCVHNGAAHTDPRLWEKPREFNPRRFIIKDPKDEKREKAESPRHLYVFGGGYSMCKGRLFAEREVLTFVTAIVTFWDIEFLGSKKSTGEWIIKKGMEAGAPHPAGDAMSMWGCKQFRLSLSKLSSYHPKVFKVNRLVFPYQVLD</sequence>
<keyword evidence="6" id="KW-0408">Iron</keyword>
<organism evidence="7 8">
    <name type="scientific">Oculimacula yallundae</name>
    <dbReference type="NCBI Taxonomy" id="86028"/>
    <lineage>
        <taxon>Eukaryota</taxon>
        <taxon>Fungi</taxon>
        <taxon>Dikarya</taxon>
        <taxon>Ascomycota</taxon>
        <taxon>Pezizomycotina</taxon>
        <taxon>Leotiomycetes</taxon>
        <taxon>Helotiales</taxon>
        <taxon>Ploettnerulaceae</taxon>
        <taxon>Oculimacula</taxon>
    </lineage>
</organism>
<dbReference type="Pfam" id="PF00067">
    <property type="entry name" value="p450"/>
    <property type="match status" value="1"/>
</dbReference>
<keyword evidence="8" id="KW-1185">Reference proteome</keyword>
<evidence type="ECO:0000256" key="1">
    <source>
        <dbReference type="ARBA" id="ARBA00001971"/>
    </source>
</evidence>
<evidence type="ECO:0000313" key="8">
    <source>
        <dbReference type="Proteomes" id="UP001595075"/>
    </source>
</evidence>
<comment type="subcellular location">
    <subcellularLocation>
        <location evidence="2">Endoplasmic reticulum membrane</location>
        <topology evidence="2">Single-pass membrane protein</topology>
    </subcellularLocation>
</comment>
<dbReference type="PANTHER" id="PTHR24306:SF7">
    <property type="entry name" value="AHBB"/>
    <property type="match status" value="1"/>
</dbReference>
<keyword evidence="4" id="KW-0444">Lipid biosynthesis</keyword>
<dbReference type="PANTHER" id="PTHR24306">
    <property type="match status" value="1"/>
</dbReference>
<dbReference type="Proteomes" id="UP001595075">
    <property type="component" value="Unassembled WGS sequence"/>
</dbReference>
<protein>
    <recommendedName>
        <fullName evidence="9">Cytochrome P450</fullName>
    </recommendedName>
</protein>
<comment type="caution">
    <text evidence="7">The sequence shown here is derived from an EMBL/GenBank/DDBJ whole genome shotgun (WGS) entry which is preliminary data.</text>
</comment>
<comment type="similarity">
    <text evidence="3">Belongs to the cytochrome P450 family.</text>
</comment>
<name>A0ABR4BU03_9HELO</name>
<accession>A0ABR4BU03</accession>
<dbReference type="Gene3D" id="1.10.630.10">
    <property type="entry name" value="Cytochrome P450"/>
    <property type="match status" value="1"/>
</dbReference>
<dbReference type="InterPro" id="IPR036396">
    <property type="entry name" value="Cyt_P450_sf"/>
</dbReference>
<reference evidence="7 8" key="1">
    <citation type="journal article" date="2024" name="Commun. Biol.">
        <title>Comparative genomic analysis of thermophilic fungi reveals convergent evolutionary adaptations and gene losses.</title>
        <authorList>
            <person name="Steindorff A.S."/>
            <person name="Aguilar-Pontes M.V."/>
            <person name="Robinson A.J."/>
            <person name="Andreopoulos B."/>
            <person name="LaButti K."/>
            <person name="Kuo A."/>
            <person name="Mondo S."/>
            <person name="Riley R."/>
            <person name="Otillar R."/>
            <person name="Haridas S."/>
            <person name="Lipzen A."/>
            <person name="Grimwood J."/>
            <person name="Schmutz J."/>
            <person name="Clum A."/>
            <person name="Reid I.D."/>
            <person name="Moisan M.C."/>
            <person name="Butler G."/>
            <person name="Nguyen T.T.M."/>
            <person name="Dewar K."/>
            <person name="Conant G."/>
            <person name="Drula E."/>
            <person name="Henrissat B."/>
            <person name="Hansel C."/>
            <person name="Singer S."/>
            <person name="Hutchinson M.I."/>
            <person name="de Vries R.P."/>
            <person name="Natvig D.O."/>
            <person name="Powell A.J."/>
            <person name="Tsang A."/>
            <person name="Grigoriev I.V."/>
        </authorList>
    </citation>
    <scope>NUCLEOTIDE SEQUENCE [LARGE SCALE GENOMIC DNA]</scope>
    <source>
        <strain evidence="7 8">CBS 494.80</strain>
    </source>
</reference>
<comment type="cofactor">
    <cofactor evidence="1">
        <name>heme</name>
        <dbReference type="ChEBI" id="CHEBI:30413"/>
    </cofactor>
</comment>
<evidence type="ECO:0000256" key="2">
    <source>
        <dbReference type="ARBA" id="ARBA00004389"/>
    </source>
</evidence>
<dbReference type="EMBL" id="JAZHXI010000021">
    <property type="protein sequence ID" value="KAL2060529.1"/>
    <property type="molecule type" value="Genomic_DNA"/>
</dbReference>
<evidence type="ECO:0000256" key="5">
    <source>
        <dbReference type="ARBA" id="ARBA00022723"/>
    </source>
</evidence>
<evidence type="ECO:0000256" key="4">
    <source>
        <dbReference type="ARBA" id="ARBA00022516"/>
    </source>
</evidence>
<gene>
    <name evidence="7" type="ORF">VTL71DRAFT_9170</name>
</gene>
<dbReference type="InterPro" id="IPR002403">
    <property type="entry name" value="Cyt_P450_E_grp-IV"/>
</dbReference>
<dbReference type="PRINTS" id="PR00465">
    <property type="entry name" value="EP450IV"/>
</dbReference>